<sequence length="925" mass="101650">MDNKEAPEIQQNTTTPTSLENSTSLPINFSENPQDGNVVDNSKRQFPEQPESLNESSLSSSITSNHDAEELSPAPPVVTSGDITRSTTEQHSSTTSEVTENGRDGAGKEVSDSVSRKSISSSSSSLTEDVTDPLLRRSTSPPSESEKRVSQMEEELTKMKQAASTGSSSSSSQHKDNNTESRSGNTSTTTVDATSSSMSGTGSDTKLDDGKILSSSLNDVHVESGRIEETVITGGAHETAERLRTSSVSTKLPKKKHAPSAPSSAPVGAPLITLSAPLHRHGSDASSISSSTGKSGKGSDKKKHGRWYQSLYPTYKQRSEELKKLFPLLDASERLLVDHSCALQKDILVQGRLYVSQYHICFYAKILAWETTICTPWKTVTALSKERTAKIIPNALSYTTETGEQNYFTSFGQRDKIFTNLYRIWQGALKEQPMTTAEMWSFVHSQYGDELGLTSDDEDYVQPAYLRSYPEEIAGSAQGDSDEGQAGDVAPSTSRKKDKHHSTASESTGATTPTATTPTATTPVEDMENGVKAGTSSVGDDRSESGSDFVAEDDDASDAPLFIPSLEGQMLIDHEFRIPFDRLFLVLFSESTLLKEMFARRKIMDTEFGQWNLDPTTDCQVRDVKYRISLGPKTIRTVERQTLLKESLTGRLHLVDSVAQNHGAPYGDSFSVVTHYLLYKVVSAGAPASSSLKVSTEVVFRKVNWAVKAVLEKSVMDQLRDYMADLKGRLSLYEAELATGGDAVDGLVEDDKTKLSKKRSTAEMPVLSRLTSVASITPFNTRRTQRASTIDASQVNLEDPTDNPVFVTRAEHYRMKRLIYVILILLLVNVVLYWRLWDWFTFGTGETTASTASCTEGAFCPPRTVKAEQWYWLIDKFSQPKNAPLLKNINEGLIHVLNGMHQISTALEELHTSLSFSESEKVLQQ</sequence>
<feature type="compositionally biased region" description="Basic and acidic residues" evidence="5">
    <location>
        <begin position="100"/>
        <end position="115"/>
    </location>
</feature>
<feature type="compositionally biased region" description="Low complexity" evidence="5">
    <location>
        <begin position="51"/>
        <end position="65"/>
    </location>
</feature>
<dbReference type="AlphaFoldDB" id="A0A1D1VLF2"/>
<dbReference type="Pfam" id="PF16016">
    <property type="entry name" value="VASt"/>
    <property type="match status" value="1"/>
</dbReference>
<dbReference type="CDD" id="cd13220">
    <property type="entry name" value="PH-GRAM_GRAMDC"/>
    <property type="match status" value="1"/>
</dbReference>
<dbReference type="GO" id="GO:0120015">
    <property type="term" value="F:sterol transfer activity"/>
    <property type="evidence" value="ECO:0007669"/>
    <property type="project" value="TreeGrafter"/>
</dbReference>
<feature type="region of interest" description="Disordered" evidence="5">
    <location>
        <begin position="475"/>
        <end position="554"/>
    </location>
</feature>
<dbReference type="GO" id="GO:0140268">
    <property type="term" value="C:endoplasmic reticulum-plasma membrane contact site"/>
    <property type="evidence" value="ECO:0007669"/>
    <property type="project" value="TreeGrafter"/>
</dbReference>
<keyword evidence="9" id="KW-1185">Reference proteome</keyword>
<reference evidence="8 9" key="1">
    <citation type="journal article" date="2016" name="Nat. Commun.">
        <title>Extremotolerant tardigrade genome and improved radiotolerance of human cultured cells by tardigrade-unique protein.</title>
        <authorList>
            <person name="Hashimoto T."/>
            <person name="Horikawa D.D."/>
            <person name="Saito Y."/>
            <person name="Kuwahara H."/>
            <person name="Kozuka-Hata H."/>
            <person name="Shin-I T."/>
            <person name="Minakuchi Y."/>
            <person name="Ohishi K."/>
            <person name="Motoyama A."/>
            <person name="Aizu T."/>
            <person name="Enomoto A."/>
            <person name="Kondo K."/>
            <person name="Tanaka S."/>
            <person name="Hara Y."/>
            <person name="Koshikawa S."/>
            <person name="Sagara H."/>
            <person name="Miura T."/>
            <person name="Yokobori S."/>
            <person name="Miyagawa K."/>
            <person name="Suzuki Y."/>
            <person name="Kubo T."/>
            <person name="Oyama M."/>
            <person name="Kohara Y."/>
            <person name="Fujiyama A."/>
            <person name="Arakawa K."/>
            <person name="Katayama T."/>
            <person name="Toyoda A."/>
            <person name="Kunieda T."/>
        </authorList>
    </citation>
    <scope>NUCLEOTIDE SEQUENCE [LARGE SCALE GENOMIC DNA]</scope>
    <source>
        <strain evidence="8 9">YOKOZUNA-1</strain>
    </source>
</reference>
<keyword evidence="2 6" id="KW-0812">Transmembrane</keyword>
<evidence type="ECO:0000256" key="2">
    <source>
        <dbReference type="ARBA" id="ARBA00022692"/>
    </source>
</evidence>
<comment type="subcellular location">
    <subcellularLocation>
        <location evidence="1">Membrane</location>
        <topology evidence="1">Single-pass membrane protein</topology>
    </subcellularLocation>
</comment>
<feature type="compositionally biased region" description="Low complexity" evidence="5">
    <location>
        <begin position="284"/>
        <end position="294"/>
    </location>
</feature>
<dbReference type="GO" id="GO:0032934">
    <property type="term" value="F:sterol binding"/>
    <property type="evidence" value="ECO:0007669"/>
    <property type="project" value="TreeGrafter"/>
</dbReference>
<dbReference type="InterPro" id="IPR004182">
    <property type="entry name" value="GRAM"/>
</dbReference>
<dbReference type="PANTHER" id="PTHR23319:SF4">
    <property type="entry name" value="GRAM DOMAIN CONTAINING 1B, ISOFORM E"/>
    <property type="match status" value="1"/>
</dbReference>
<dbReference type="InterPro" id="IPR031968">
    <property type="entry name" value="VASt"/>
</dbReference>
<dbReference type="PANTHER" id="PTHR23319">
    <property type="entry name" value="GRAM DOMAIN CONTAINING 1B, ISOFORM E"/>
    <property type="match status" value="1"/>
</dbReference>
<feature type="region of interest" description="Disordered" evidence="5">
    <location>
        <begin position="1"/>
        <end position="304"/>
    </location>
</feature>
<evidence type="ECO:0000313" key="8">
    <source>
        <dbReference type="EMBL" id="GAV02450.1"/>
    </source>
</evidence>
<evidence type="ECO:0000259" key="7">
    <source>
        <dbReference type="PROSITE" id="PS51778"/>
    </source>
</evidence>
<dbReference type="OrthoDB" id="2162691at2759"/>
<proteinExistence type="predicted"/>
<evidence type="ECO:0000256" key="4">
    <source>
        <dbReference type="ARBA" id="ARBA00023136"/>
    </source>
</evidence>
<dbReference type="STRING" id="947166.A0A1D1VLF2"/>
<comment type="caution">
    <text evidence="8">The sequence shown here is derived from an EMBL/GenBank/DDBJ whole genome shotgun (WGS) entry which is preliminary data.</text>
</comment>
<evidence type="ECO:0000256" key="3">
    <source>
        <dbReference type="ARBA" id="ARBA00022989"/>
    </source>
</evidence>
<dbReference type="GO" id="GO:0005886">
    <property type="term" value="C:plasma membrane"/>
    <property type="evidence" value="ECO:0007669"/>
    <property type="project" value="TreeGrafter"/>
</dbReference>
<dbReference type="SMART" id="SM00568">
    <property type="entry name" value="GRAM"/>
    <property type="match status" value="1"/>
</dbReference>
<dbReference type="GO" id="GO:0005789">
    <property type="term" value="C:endoplasmic reticulum membrane"/>
    <property type="evidence" value="ECO:0007669"/>
    <property type="project" value="TreeGrafter"/>
</dbReference>
<feature type="compositionally biased region" description="Low complexity" evidence="5">
    <location>
        <begin position="504"/>
        <end position="523"/>
    </location>
</feature>
<feature type="compositionally biased region" description="Low complexity" evidence="5">
    <location>
        <begin position="116"/>
        <end position="125"/>
    </location>
</feature>
<name>A0A1D1VLF2_RAMVA</name>
<accession>A0A1D1VLF2</accession>
<dbReference type="Proteomes" id="UP000186922">
    <property type="component" value="Unassembled WGS sequence"/>
</dbReference>
<keyword evidence="3 6" id="KW-1133">Transmembrane helix</keyword>
<dbReference type="GO" id="GO:0032366">
    <property type="term" value="P:intracellular sterol transport"/>
    <property type="evidence" value="ECO:0007669"/>
    <property type="project" value="TreeGrafter"/>
</dbReference>
<feature type="compositionally biased region" description="Polar residues" evidence="5">
    <location>
        <begin position="9"/>
        <end position="35"/>
    </location>
</feature>
<protein>
    <recommendedName>
        <fullName evidence="7">VASt domain-containing protein</fullName>
    </recommendedName>
</protein>
<dbReference type="Gene3D" id="2.30.29.30">
    <property type="entry name" value="Pleckstrin-homology domain (PH domain)/Phosphotyrosine-binding domain (PTB)"/>
    <property type="match status" value="1"/>
</dbReference>
<organism evidence="8 9">
    <name type="scientific">Ramazzottius varieornatus</name>
    <name type="common">Water bear</name>
    <name type="synonym">Tardigrade</name>
    <dbReference type="NCBI Taxonomy" id="947166"/>
    <lineage>
        <taxon>Eukaryota</taxon>
        <taxon>Metazoa</taxon>
        <taxon>Ecdysozoa</taxon>
        <taxon>Tardigrada</taxon>
        <taxon>Eutardigrada</taxon>
        <taxon>Parachela</taxon>
        <taxon>Hypsibioidea</taxon>
        <taxon>Ramazzottiidae</taxon>
        <taxon>Ramazzottius</taxon>
    </lineage>
</organism>
<feature type="transmembrane region" description="Helical" evidence="6">
    <location>
        <begin position="818"/>
        <end position="836"/>
    </location>
</feature>
<gene>
    <name evidence="8" type="primary">RvY_13015-1</name>
    <name evidence="8" type="synonym">RvY_13015.1</name>
    <name evidence="8" type="ORF">RvY_13015</name>
</gene>
<evidence type="ECO:0000256" key="6">
    <source>
        <dbReference type="SAM" id="Phobius"/>
    </source>
</evidence>
<dbReference type="InterPro" id="IPR011993">
    <property type="entry name" value="PH-like_dom_sf"/>
</dbReference>
<feature type="compositionally biased region" description="Basic and acidic residues" evidence="5">
    <location>
        <begin position="220"/>
        <end position="229"/>
    </location>
</feature>
<keyword evidence="4 6" id="KW-0472">Membrane</keyword>
<dbReference type="PROSITE" id="PS51778">
    <property type="entry name" value="VAST"/>
    <property type="match status" value="1"/>
</dbReference>
<feature type="domain" description="VASt" evidence="7">
    <location>
        <begin position="567"/>
        <end position="738"/>
    </location>
</feature>
<feature type="compositionally biased region" description="Low complexity" evidence="5">
    <location>
        <begin position="186"/>
        <end position="203"/>
    </location>
</feature>
<evidence type="ECO:0000256" key="1">
    <source>
        <dbReference type="ARBA" id="ARBA00004167"/>
    </source>
</evidence>
<dbReference type="InterPro" id="IPR051482">
    <property type="entry name" value="Cholesterol_transport"/>
</dbReference>
<dbReference type="Pfam" id="PF02893">
    <property type="entry name" value="GRAM"/>
    <property type="match status" value="1"/>
</dbReference>
<evidence type="ECO:0000313" key="9">
    <source>
        <dbReference type="Proteomes" id="UP000186922"/>
    </source>
</evidence>
<evidence type="ECO:0000256" key="5">
    <source>
        <dbReference type="SAM" id="MobiDB-lite"/>
    </source>
</evidence>
<dbReference type="EMBL" id="BDGG01000008">
    <property type="protein sequence ID" value="GAV02450.1"/>
    <property type="molecule type" value="Genomic_DNA"/>
</dbReference>
<feature type="compositionally biased region" description="Basic and acidic residues" evidence="5">
    <location>
        <begin position="144"/>
        <end position="158"/>
    </location>
</feature>
<feature type="compositionally biased region" description="Low complexity" evidence="5">
    <location>
        <begin position="84"/>
        <end position="99"/>
    </location>
</feature>